<evidence type="ECO:0000256" key="1">
    <source>
        <dbReference type="SAM" id="MobiDB-lite"/>
    </source>
</evidence>
<accession>A0A0C9UST0</accession>
<gene>
    <name evidence="2" type="ORF">M422DRAFT_50212</name>
</gene>
<dbReference type="HOGENOM" id="CLU_1448599_0_0_1"/>
<name>A0A0C9UST0_SPHS4</name>
<protein>
    <recommendedName>
        <fullName evidence="4">Homeobox domain-containing protein</fullName>
    </recommendedName>
</protein>
<dbReference type="Proteomes" id="UP000054279">
    <property type="component" value="Unassembled WGS sequence"/>
</dbReference>
<sequence>MKDQWWLHFPERLAVFGIPSEPRWPLKTNRLTEAKAKEWQHENDLGEEDKKKVEDAKALRKKQIAAWFNNKRTHDPFRCKPMGTATKKQAAAAAASLPSLGAVAPDRNPQPPRTRECSVNGENHLCQLLKHQNLLTSLENLCILSLSENTLHVKLEPWYLSFVQICRRSREGSLRTVGSFLCVYAIL</sequence>
<evidence type="ECO:0000313" key="2">
    <source>
        <dbReference type="EMBL" id="KIJ37874.1"/>
    </source>
</evidence>
<proteinExistence type="predicted"/>
<organism evidence="2 3">
    <name type="scientific">Sphaerobolus stellatus (strain SS14)</name>
    <dbReference type="NCBI Taxonomy" id="990650"/>
    <lineage>
        <taxon>Eukaryota</taxon>
        <taxon>Fungi</taxon>
        <taxon>Dikarya</taxon>
        <taxon>Basidiomycota</taxon>
        <taxon>Agaricomycotina</taxon>
        <taxon>Agaricomycetes</taxon>
        <taxon>Phallomycetidae</taxon>
        <taxon>Geastrales</taxon>
        <taxon>Sphaerobolaceae</taxon>
        <taxon>Sphaerobolus</taxon>
    </lineage>
</organism>
<dbReference type="EMBL" id="KN837165">
    <property type="protein sequence ID" value="KIJ37874.1"/>
    <property type="molecule type" value="Genomic_DNA"/>
</dbReference>
<keyword evidence="3" id="KW-1185">Reference proteome</keyword>
<dbReference type="AlphaFoldDB" id="A0A0C9UST0"/>
<evidence type="ECO:0008006" key="4">
    <source>
        <dbReference type="Google" id="ProtNLM"/>
    </source>
</evidence>
<feature type="region of interest" description="Disordered" evidence="1">
    <location>
        <begin position="98"/>
        <end position="117"/>
    </location>
</feature>
<evidence type="ECO:0000313" key="3">
    <source>
        <dbReference type="Proteomes" id="UP000054279"/>
    </source>
</evidence>
<reference evidence="2 3" key="1">
    <citation type="submission" date="2014-06" db="EMBL/GenBank/DDBJ databases">
        <title>Evolutionary Origins and Diversification of the Mycorrhizal Mutualists.</title>
        <authorList>
            <consortium name="DOE Joint Genome Institute"/>
            <consortium name="Mycorrhizal Genomics Consortium"/>
            <person name="Kohler A."/>
            <person name="Kuo A."/>
            <person name="Nagy L.G."/>
            <person name="Floudas D."/>
            <person name="Copeland A."/>
            <person name="Barry K.W."/>
            <person name="Cichocki N."/>
            <person name="Veneault-Fourrey C."/>
            <person name="LaButti K."/>
            <person name="Lindquist E.A."/>
            <person name="Lipzen A."/>
            <person name="Lundell T."/>
            <person name="Morin E."/>
            <person name="Murat C."/>
            <person name="Riley R."/>
            <person name="Ohm R."/>
            <person name="Sun H."/>
            <person name="Tunlid A."/>
            <person name="Henrissat B."/>
            <person name="Grigoriev I.V."/>
            <person name="Hibbett D.S."/>
            <person name="Martin F."/>
        </authorList>
    </citation>
    <scope>NUCLEOTIDE SEQUENCE [LARGE SCALE GENOMIC DNA]</scope>
    <source>
        <strain evidence="2 3">SS14</strain>
    </source>
</reference>